<organism evidence="2 5">
    <name type="scientific">Bifidobacterium longum subsp. infantis</name>
    <dbReference type="NCBI Taxonomy" id="1682"/>
    <lineage>
        <taxon>Bacteria</taxon>
        <taxon>Bacillati</taxon>
        <taxon>Actinomycetota</taxon>
        <taxon>Actinomycetes</taxon>
        <taxon>Bifidobacteriales</taxon>
        <taxon>Bifidobacteriaceae</taxon>
        <taxon>Bifidobacterium</taxon>
    </lineage>
</organism>
<dbReference type="AlphaFoldDB" id="A0A8U0KR91"/>
<dbReference type="EMBL" id="CABWKI010000001">
    <property type="protein sequence ID" value="VWQ32353.1"/>
    <property type="molecule type" value="Genomic_DNA"/>
</dbReference>
<evidence type="ECO:0008006" key="6">
    <source>
        <dbReference type="Google" id="ProtNLM"/>
    </source>
</evidence>
<protein>
    <recommendedName>
        <fullName evidence="6">Transposase</fullName>
    </recommendedName>
</protein>
<name>A0A8U0KR91_BIFLI</name>
<evidence type="ECO:0000313" key="3">
    <source>
        <dbReference type="EMBL" id="VWQ32353.1"/>
    </source>
</evidence>
<reference evidence="4 5" key="1">
    <citation type="submission" date="2019-10" db="EMBL/GenBank/DDBJ databases">
        <authorList>
            <consortium name="Melissa Lawson"/>
            <person name="O'neill I."/>
        </authorList>
    </citation>
    <scope>NUCLEOTIDE SEQUENCE [LARGE SCALE GENOMIC DNA]</scope>
    <source>
        <strain evidence="3">LH_664</strain>
        <strain evidence="2">LH_665</strain>
    </source>
</reference>
<evidence type="ECO:0000256" key="1">
    <source>
        <dbReference type="SAM" id="MobiDB-lite"/>
    </source>
</evidence>
<dbReference type="Proteomes" id="UP000494270">
    <property type="component" value="Unassembled WGS sequence"/>
</dbReference>
<feature type="region of interest" description="Disordered" evidence="1">
    <location>
        <begin position="268"/>
        <end position="288"/>
    </location>
</feature>
<comment type="caution">
    <text evidence="2">The sequence shown here is derived from an EMBL/GenBank/DDBJ whole genome shotgun (WGS) entry which is preliminary data.</text>
</comment>
<dbReference type="EMBL" id="CABWKE010000001">
    <property type="protein sequence ID" value="VWQ26995.1"/>
    <property type="molecule type" value="Genomic_DNA"/>
</dbReference>
<feature type="compositionally biased region" description="Polar residues" evidence="1">
    <location>
        <begin position="276"/>
        <end position="287"/>
    </location>
</feature>
<dbReference type="Proteomes" id="UP000494179">
    <property type="component" value="Unassembled WGS sequence"/>
</dbReference>
<gene>
    <name evidence="3" type="ORF">BIFLH664_00063</name>
    <name evidence="2" type="ORF">BIFLH665_00085</name>
</gene>
<evidence type="ECO:0000313" key="2">
    <source>
        <dbReference type="EMBL" id="VWQ26995.1"/>
    </source>
</evidence>
<accession>A0A8U0KR91</accession>
<evidence type="ECO:0000313" key="4">
    <source>
        <dbReference type="Proteomes" id="UP000494179"/>
    </source>
</evidence>
<proteinExistence type="predicted"/>
<sequence>MKKGFRTPPKTLTVELAGFPRRSLMVPPLEAGSHEQPARVMPGRCDEPARTRCHYKLLDVPIMECFDEDRKALMPLPSTRFDPIRWESGKDDRYGRIEIDSNRYLAGGKWHGGKLLAAAGWDSVRITDPSSGEMIAEYPRRYGGASSTLQDPALVSLALRRRADTIAKSERVHRHDPHTLAERLAAFLEPCGERLLAPAFDHVQQAGRPAFLPGRQVHDDGHIPTAERGVSPHVLVHADLLDPVALGATPCGGPLRLAAYLPHAPASAHGQVPLHQGTQPQSVQAEQHPSVERAKLNAKPHGILHFFFHTTNETARPLHTKIGRAG</sequence>
<evidence type="ECO:0000313" key="5">
    <source>
        <dbReference type="Proteomes" id="UP000494270"/>
    </source>
</evidence>